<dbReference type="InterPro" id="IPR036291">
    <property type="entry name" value="NAD(P)-bd_dom_sf"/>
</dbReference>
<keyword evidence="4" id="KW-1185">Reference proteome</keyword>
<dbReference type="PANTHER" id="PTHR43377">
    <property type="entry name" value="BILIVERDIN REDUCTASE A"/>
    <property type="match status" value="1"/>
</dbReference>
<evidence type="ECO:0000313" key="3">
    <source>
        <dbReference type="EMBL" id="GIN59079.1"/>
    </source>
</evidence>
<dbReference type="InterPro" id="IPR000683">
    <property type="entry name" value="Gfo/Idh/MocA-like_OxRdtase_N"/>
</dbReference>
<feature type="domain" description="Gfo/Idh/MocA-like oxidoreductase N-terminal" evidence="1">
    <location>
        <begin position="3"/>
        <end position="125"/>
    </location>
</feature>
<feature type="domain" description="GFO/IDH/MocA-like oxidoreductase" evidence="2">
    <location>
        <begin position="136"/>
        <end position="245"/>
    </location>
</feature>
<dbReference type="RefSeq" id="WP_212967032.1">
    <property type="nucleotide sequence ID" value="NZ_BORB01000035.1"/>
</dbReference>
<gene>
    <name evidence="3" type="ORF">J8TS2_33980</name>
</gene>
<evidence type="ECO:0000259" key="1">
    <source>
        <dbReference type="Pfam" id="PF01408"/>
    </source>
</evidence>
<organism evidence="3 4">
    <name type="scientific">Lederbergia ruris</name>
    <dbReference type="NCBI Taxonomy" id="217495"/>
    <lineage>
        <taxon>Bacteria</taxon>
        <taxon>Bacillati</taxon>
        <taxon>Bacillota</taxon>
        <taxon>Bacilli</taxon>
        <taxon>Bacillales</taxon>
        <taxon>Bacillaceae</taxon>
        <taxon>Lederbergia</taxon>
    </lineage>
</organism>
<evidence type="ECO:0000259" key="2">
    <source>
        <dbReference type="Pfam" id="PF22725"/>
    </source>
</evidence>
<dbReference type="SUPFAM" id="SSF55347">
    <property type="entry name" value="Glyceraldehyde-3-phosphate dehydrogenase-like, C-terminal domain"/>
    <property type="match status" value="1"/>
</dbReference>
<dbReference type="InterPro" id="IPR055170">
    <property type="entry name" value="GFO_IDH_MocA-like_dom"/>
</dbReference>
<dbReference type="Proteomes" id="UP000679950">
    <property type="component" value="Unassembled WGS sequence"/>
</dbReference>
<comment type="caution">
    <text evidence="3">The sequence shown here is derived from an EMBL/GenBank/DDBJ whole genome shotgun (WGS) entry which is preliminary data.</text>
</comment>
<dbReference type="Gene3D" id="3.30.360.10">
    <property type="entry name" value="Dihydrodipicolinate Reductase, domain 2"/>
    <property type="match status" value="1"/>
</dbReference>
<dbReference type="SUPFAM" id="SSF51735">
    <property type="entry name" value="NAD(P)-binding Rossmann-fold domains"/>
    <property type="match status" value="1"/>
</dbReference>
<proteinExistence type="predicted"/>
<dbReference type="PANTHER" id="PTHR43377:SF1">
    <property type="entry name" value="BILIVERDIN REDUCTASE A"/>
    <property type="match status" value="1"/>
</dbReference>
<dbReference type="InterPro" id="IPR051450">
    <property type="entry name" value="Gfo/Idh/MocA_Oxidoreductases"/>
</dbReference>
<dbReference type="Pfam" id="PF22725">
    <property type="entry name" value="GFO_IDH_MocA_C3"/>
    <property type="match status" value="1"/>
</dbReference>
<dbReference type="Gene3D" id="3.40.50.720">
    <property type="entry name" value="NAD(P)-binding Rossmann-like Domain"/>
    <property type="match status" value="1"/>
</dbReference>
<reference evidence="3 4" key="1">
    <citation type="submission" date="2021-03" db="EMBL/GenBank/DDBJ databases">
        <title>Antimicrobial resistance genes in bacteria isolated from Japanese honey, and their potential for conferring macrolide and lincosamide resistance in the American foulbrood pathogen Paenibacillus larvae.</title>
        <authorList>
            <person name="Okamoto M."/>
            <person name="Kumagai M."/>
            <person name="Kanamori H."/>
            <person name="Takamatsu D."/>
        </authorList>
    </citation>
    <scope>NUCLEOTIDE SEQUENCE [LARGE SCALE GENOMIC DNA]</scope>
    <source>
        <strain evidence="3 4">J8TS2</strain>
    </source>
</reference>
<dbReference type="EMBL" id="BORB01000035">
    <property type="protein sequence ID" value="GIN59079.1"/>
    <property type="molecule type" value="Genomic_DNA"/>
</dbReference>
<accession>A0ABQ4KPP2</accession>
<evidence type="ECO:0000313" key="4">
    <source>
        <dbReference type="Proteomes" id="UP000679950"/>
    </source>
</evidence>
<sequence length="341" mass="37812">MTLKVAIVGVGNIGNTHAPVYMENTDTKIVAVCDIIKEKADKAAQQYDARAFYSVKEMLASGIELDLVSVCTKGEENGGEHYAPTMELLRAGIPVLGEKPISNKLEEAQEMVDLARDKQIPYAVNLNHRFTPAAERAKSWIEAGRLGKIHMINMRMWINNPVESSPWFHLRALHPHSFDVIRYFCGDVKRVAAFMMKGEGRAIWSNAQIILEFENGAIGNLVGSYDAGASYGLELCEVVGSKGRFILEDACEHLTYYPRHSIETEKYSYLGGMRAFPETFKSRINSFVDQINSGVTYDRVNGSGEDALKAQTIIEAAIRSWETGTIVDVKDLEKIPGGVQS</sequence>
<dbReference type="Pfam" id="PF01408">
    <property type="entry name" value="GFO_IDH_MocA"/>
    <property type="match status" value="1"/>
</dbReference>
<protein>
    <submittedName>
        <fullName evidence="3">Oxidoreductase</fullName>
    </submittedName>
</protein>
<name>A0ABQ4KPP2_9BACI</name>